<keyword evidence="1" id="KW-0472">Membrane</keyword>
<comment type="caution">
    <text evidence="2">The sequence shown here is derived from an EMBL/GenBank/DDBJ whole genome shotgun (WGS) entry which is preliminary data.</text>
</comment>
<dbReference type="Proteomes" id="UP001383192">
    <property type="component" value="Unassembled WGS sequence"/>
</dbReference>
<accession>A0AAW0EBW6</accession>
<feature type="transmembrane region" description="Helical" evidence="1">
    <location>
        <begin position="20"/>
        <end position="39"/>
    </location>
</feature>
<protein>
    <submittedName>
        <fullName evidence="2">Uncharacterized protein</fullName>
    </submittedName>
</protein>
<keyword evidence="3" id="KW-1185">Reference proteome</keyword>
<feature type="transmembrane region" description="Helical" evidence="1">
    <location>
        <begin position="86"/>
        <end position="107"/>
    </location>
</feature>
<evidence type="ECO:0000256" key="1">
    <source>
        <dbReference type="SAM" id="Phobius"/>
    </source>
</evidence>
<dbReference type="EMBL" id="JAYKXP010000002">
    <property type="protein sequence ID" value="KAK7061048.1"/>
    <property type="molecule type" value="Genomic_DNA"/>
</dbReference>
<reference evidence="2 3" key="1">
    <citation type="submission" date="2024-01" db="EMBL/GenBank/DDBJ databases">
        <title>A draft genome for a cacao thread blight-causing isolate of Paramarasmius palmivorus.</title>
        <authorList>
            <person name="Baruah I.K."/>
            <person name="Bukari Y."/>
            <person name="Amoako-Attah I."/>
            <person name="Meinhardt L.W."/>
            <person name="Bailey B.A."/>
            <person name="Cohen S.P."/>
        </authorList>
    </citation>
    <scope>NUCLEOTIDE SEQUENCE [LARGE SCALE GENOMIC DNA]</scope>
    <source>
        <strain evidence="2 3">GH-12</strain>
    </source>
</reference>
<dbReference type="AlphaFoldDB" id="A0AAW0EBW6"/>
<gene>
    <name evidence="2" type="ORF">VNI00_000783</name>
</gene>
<feature type="transmembrane region" description="Helical" evidence="1">
    <location>
        <begin position="59"/>
        <end position="79"/>
    </location>
</feature>
<keyword evidence="1" id="KW-0812">Transmembrane</keyword>
<name>A0AAW0EBW6_9AGAR</name>
<feature type="transmembrane region" description="Helical" evidence="1">
    <location>
        <begin position="139"/>
        <end position="161"/>
    </location>
</feature>
<sequence>MGKVNPNEKEEGNPGRLRRLGYGAAFFLVFAIAAAALGLDAQQLHKYGNTNQNYASLEYKNALGLCLFSCIFTFLWLIAHWQVNMGLSIFFTLVGAVFWGTCAGIFYHSTPFRAFTCDNPVDTFPTKWQPYVGECTRVVSLQGLCWAEWALLCLMLVMSIIHKIEIRPRPEASYYGP</sequence>
<evidence type="ECO:0000313" key="3">
    <source>
        <dbReference type="Proteomes" id="UP001383192"/>
    </source>
</evidence>
<evidence type="ECO:0000313" key="2">
    <source>
        <dbReference type="EMBL" id="KAK7061048.1"/>
    </source>
</evidence>
<proteinExistence type="predicted"/>
<organism evidence="2 3">
    <name type="scientific">Paramarasmius palmivorus</name>
    <dbReference type="NCBI Taxonomy" id="297713"/>
    <lineage>
        <taxon>Eukaryota</taxon>
        <taxon>Fungi</taxon>
        <taxon>Dikarya</taxon>
        <taxon>Basidiomycota</taxon>
        <taxon>Agaricomycotina</taxon>
        <taxon>Agaricomycetes</taxon>
        <taxon>Agaricomycetidae</taxon>
        <taxon>Agaricales</taxon>
        <taxon>Marasmiineae</taxon>
        <taxon>Marasmiaceae</taxon>
        <taxon>Paramarasmius</taxon>
    </lineage>
</organism>
<keyword evidence="1" id="KW-1133">Transmembrane helix</keyword>